<accession>A0A930YIG9</accession>
<dbReference type="RefSeq" id="WP_194696332.1">
    <property type="nucleotide sequence ID" value="NZ_JADKPO010000012.1"/>
</dbReference>
<reference evidence="2" key="1">
    <citation type="submission" date="2020-11" db="EMBL/GenBank/DDBJ databases">
        <title>Nocardioides cynanchi sp. nov., isolated from soil of rhizosphere of Cynanchum wilfordii.</title>
        <authorList>
            <person name="Lee J.-S."/>
            <person name="Suh M.K."/>
            <person name="Kim J.-S."/>
        </authorList>
    </citation>
    <scope>NUCLEOTIDE SEQUENCE</scope>
    <source>
        <strain evidence="2">KCTC 19276</strain>
    </source>
</reference>
<keyword evidence="3" id="KW-1185">Reference proteome</keyword>
<protein>
    <submittedName>
        <fullName evidence="2">Uncharacterized protein</fullName>
    </submittedName>
</protein>
<name>A0A930YIG9_9ACTN</name>
<dbReference type="EMBL" id="JADKPO010000012">
    <property type="protein sequence ID" value="MBF4768177.1"/>
    <property type="molecule type" value="Genomic_DNA"/>
</dbReference>
<evidence type="ECO:0000256" key="1">
    <source>
        <dbReference type="SAM" id="MobiDB-lite"/>
    </source>
</evidence>
<dbReference type="Proteomes" id="UP000660668">
    <property type="component" value="Unassembled WGS sequence"/>
</dbReference>
<gene>
    <name evidence="2" type="ORF">ISU10_10390</name>
</gene>
<evidence type="ECO:0000313" key="3">
    <source>
        <dbReference type="Proteomes" id="UP000660668"/>
    </source>
</evidence>
<sequence>MTALEVGFLDSVAWRVDAQLHLALHLPEVAPVAADTPVEVRFRDADRRARVPGRIAPAASGSMIEAEVLARRLAGGLWRIDVRIGDADEFTRVEARLLVTRGQPVALLPGRAPRTRLPEPEPRRSPSRSASVRSMAGRVLRKVRSSR</sequence>
<proteinExistence type="predicted"/>
<organism evidence="2 3">
    <name type="scientific">Nocardioides agariphilus</name>
    <dbReference type="NCBI Taxonomy" id="433664"/>
    <lineage>
        <taxon>Bacteria</taxon>
        <taxon>Bacillati</taxon>
        <taxon>Actinomycetota</taxon>
        <taxon>Actinomycetes</taxon>
        <taxon>Propionibacteriales</taxon>
        <taxon>Nocardioidaceae</taxon>
        <taxon>Nocardioides</taxon>
    </lineage>
</organism>
<evidence type="ECO:0000313" key="2">
    <source>
        <dbReference type="EMBL" id="MBF4768177.1"/>
    </source>
</evidence>
<dbReference type="AlphaFoldDB" id="A0A930YIG9"/>
<comment type="caution">
    <text evidence="2">The sequence shown here is derived from an EMBL/GenBank/DDBJ whole genome shotgun (WGS) entry which is preliminary data.</text>
</comment>
<feature type="region of interest" description="Disordered" evidence="1">
    <location>
        <begin position="109"/>
        <end position="147"/>
    </location>
</feature>